<dbReference type="Proteomes" id="UP001315278">
    <property type="component" value="Unassembled WGS sequence"/>
</dbReference>
<gene>
    <name evidence="1" type="ORF">JQ615_20035</name>
</gene>
<protein>
    <recommendedName>
        <fullName evidence="3">Glycosyltransferase</fullName>
    </recommendedName>
</protein>
<name>A0ABS5FLK4_9BRAD</name>
<evidence type="ECO:0000313" key="1">
    <source>
        <dbReference type="EMBL" id="MBR0797677.1"/>
    </source>
</evidence>
<reference evidence="2" key="1">
    <citation type="journal article" date="2021" name="ISME J.">
        <title>Evolutionary origin and ecological implication of a unique nif island in free-living Bradyrhizobium lineages.</title>
        <authorList>
            <person name="Tao J."/>
        </authorList>
    </citation>
    <scope>NUCLEOTIDE SEQUENCE [LARGE SCALE GENOMIC DNA]</scope>
    <source>
        <strain evidence="2">SZCCT0434</strain>
    </source>
</reference>
<proteinExistence type="predicted"/>
<evidence type="ECO:0008006" key="3">
    <source>
        <dbReference type="Google" id="ProtNLM"/>
    </source>
</evidence>
<accession>A0ABS5FLK4</accession>
<comment type="caution">
    <text evidence="1">The sequence shown here is derived from an EMBL/GenBank/DDBJ whole genome shotgun (WGS) entry which is preliminary data.</text>
</comment>
<evidence type="ECO:0000313" key="2">
    <source>
        <dbReference type="Proteomes" id="UP001315278"/>
    </source>
</evidence>
<dbReference type="RefSeq" id="WP_212493444.1">
    <property type="nucleotide sequence ID" value="NZ_JAFCJH010000020.1"/>
</dbReference>
<organism evidence="1 2">
    <name type="scientific">Bradyrhizobium jicamae</name>
    <dbReference type="NCBI Taxonomy" id="280332"/>
    <lineage>
        <taxon>Bacteria</taxon>
        <taxon>Pseudomonadati</taxon>
        <taxon>Pseudomonadota</taxon>
        <taxon>Alphaproteobacteria</taxon>
        <taxon>Hyphomicrobiales</taxon>
        <taxon>Nitrobacteraceae</taxon>
        <taxon>Bradyrhizobium</taxon>
    </lineage>
</organism>
<keyword evidence="2" id="KW-1185">Reference proteome</keyword>
<sequence length="413" mass="45154">MSVICVLYSSHTTYDSLRGILAMAAAEFDRLGYEVQMVDLLAPDFGARINALLPRKAETMAIGFSGIGLEIHTKDGQLLWDVAQIPVFTWFCDHPCYFARRHTLQSRYAVHGYVFPDHAAFNRDHLRTGAVFATHMGIPDPRFFGGMPPDKRNGRLVFAKSGWNPAELERTYRKTLPPKLFAILFDAIAEAQGKFCSTFPEIIRTVAAEHLVYLTPGGDVFNAILTRLDNYTRAVRTCEVGAALADYPVDIIGGGWEHLDCTGRQARKLGAMTFDAMREGLGSYLGAVSLNPNVDQSVHDRVFFALSAGTVPVFDANSFSTTHMPHLAPYTFGQQGTASVAAAVEALLADPVAAQLANAATFNELYPRFSMSRSMQDIHEITMTIAGVPGTRLLPAEPAPPNVWAPTAKRAVA</sequence>
<dbReference type="EMBL" id="JAFCJH010000020">
    <property type="protein sequence ID" value="MBR0797677.1"/>
    <property type="molecule type" value="Genomic_DNA"/>
</dbReference>